<dbReference type="InterPro" id="IPR005119">
    <property type="entry name" value="LysR_subst-bd"/>
</dbReference>
<evidence type="ECO:0000313" key="6">
    <source>
        <dbReference type="EMBL" id="MCI3270728.1"/>
    </source>
</evidence>
<dbReference type="PRINTS" id="PR00039">
    <property type="entry name" value="HTHLYSR"/>
</dbReference>
<dbReference type="PANTHER" id="PTHR30118">
    <property type="entry name" value="HTH-TYPE TRANSCRIPTIONAL REGULATOR LEUO-RELATED"/>
    <property type="match status" value="1"/>
</dbReference>
<dbReference type="PANTHER" id="PTHR30118:SF15">
    <property type="entry name" value="TRANSCRIPTIONAL REGULATORY PROTEIN"/>
    <property type="match status" value="1"/>
</dbReference>
<sequence length="330" mass="37345">MTPDIAIKQFLTMRRIDEINYSGLVDLRRVDLNLLVAFDMLMIERSVTRAAKRLSIGQSAMSSTLSRLRKLFNDPLLTREGRVLVATPLAESLAGPVRELLTGIEIVLSQREAFDPTTAERTFSVIANDYLTMTFLQPLIARLSVEAPGIRLNIFPTGDDFADQLRGHRADLLVMPREAFEEHEQFPHRVLFRDRYLVAVDKNHPEVGDEITLEQFTSLPYLAASSGHLRGLSEMQLDFLGVPRNVEITAGFGMAPFLLSGTRLITLVHERLGRRIGEAAGIRLLEPPIPQLQPITEIMAWTNRTDRDPGHRWFRQCLLRLAEEEPTSRP</sequence>
<dbReference type="InterPro" id="IPR036390">
    <property type="entry name" value="WH_DNA-bd_sf"/>
</dbReference>
<keyword evidence="7" id="KW-1185">Reference proteome</keyword>
<proteinExistence type="inferred from homology"/>
<dbReference type="PROSITE" id="PS50931">
    <property type="entry name" value="HTH_LYSR"/>
    <property type="match status" value="1"/>
</dbReference>
<dbReference type="EMBL" id="JALDAY010000002">
    <property type="protein sequence ID" value="MCI3270728.1"/>
    <property type="molecule type" value="Genomic_DNA"/>
</dbReference>
<evidence type="ECO:0000256" key="4">
    <source>
        <dbReference type="ARBA" id="ARBA00023163"/>
    </source>
</evidence>
<dbReference type="InterPro" id="IPR036388">
    <property type="entry name" value="WH-like_DNA-bd_sf"/>
</dbReference>
<evidence type="ECO:0000256" key="1">
    <source>
        <dbReference type="ARBA" id="ARBA00009437"/>
    </source>
</evidence>
<keyword evidence="2" id="KW-0805">Transcription regulation</keyword>
<keyword evidence="3" id="KW-0238">DNA-binding</keyword>
<name>A0ABS9Y0I7_9ACTN</name>
<dbReference type="InterPro" id="IPR037402">
    <property type="entry name" value="YidZ_PBP2"/>
</dbReference>
<accession>A0ABS9Y0I7</accession>
<dbReference type="Pfam" id="PF03466">
    <property type="entry name" value="LysR_substrate"/>
    <property type="match status" value="1"/>
</dbReference>
<dbReference type="SUPFAM" id="SSF53850">
    <property type="entry name" value="Periplasmic binding protein-like II"/>
    <property type="match status" value="1"/>
</dbReference>
<dbReference type="Gene3D" id="1.10.10.10">
    <property type="entry name" value="Winged helix-like DNA-binding domain superfamily/Winged helix DNA-binding domain"/>
    <property type="match status" value="1"/>
</dbReference>
<evidence type="ECO:0000256" key="2">
    <source>
        <dbReference type="ARBA" id="ARBA00023015"/>
    </source>
</evidence>
<dbReference type="CDD" id="cd08417">
    <property type="entry name" value="PBP2_Nitroaromatics_like"/>
    <property type="match status" value="1"/>
</dbReference>
<dbReference type="InterPro" id="IPR000847">
    <property type="entry name" value="LysR_HTH_N"/>
</dbReference>
<comment type="similarity">
    <text evidence="1">Belongs to the LysR transcriptional regulatory family.</text>
</comment>
<reference evidence="6" key="1">
    <citation type="submission" date="2022-03" db="EMBL/GenBank/DDBJ databases">
        <title>Streptomyces 7R015 and 7R016 isolated from Barleria lupulina in Thailand.</title>
        <authorList>
            <person name="Kanchanasin P."/>
            <person name="Phongsopitanun W."/>
            <person name="Tanasupawat S."/>
        </authorList>
    </citation>
    <scope>NUCLEOTIDE SEQUENCE</scope>
    <source>
        <strain evidence="6">7R015</strain>
    </source>
</reference>
<dbReference type="Proteomes" id="UP001165269">
    <property type="component" value="Unassembled WGS sequence"/>
</dbReference>
<evidence type="ECO:0000313" key="7">
    <source>
        <dbReference type="Proteomes" id="UP001165269"/>
    </source>
</evidence>
<dbReference type="Gene3D" id="3.40.190.10">
    <property type="entry name" value="Periplasmic binding protein-like II"/>
    <property type="match status" value="2"/>
</dbReference>
<comment type="caution">
    <text evidence="6">The sequence shown here is derived from an EMBL/GenBank/DDBJ whole genome shotgun (WGS) entry which is preliminary data.</text>
</comment>
<dbReference type="SUPFAM" id="SSF46785">
    <property type="entry name" value="Winged helix' DNA-binding domain"/>
    <property type="match status" value="1"/>
</dbReference>
<dbReference type="InterPro" id="IPR050389">
    <property type="entry name" value="LysR-type_TF"/>
</dbReference>
<dbReference type="RefSeq" id="WP_242762073.1">
    <property type="nucleotide sequence ID" value="NZ_JALDAY010000002.1"/>
</dbReference>
<evidence type="ECO:0000259" key="5">
    <source>
        <dbReference type="PROSITE" id="PS50931"/>
    </source>
</evidence>
<organism evidence="6 7">
    <name type="scientific">Streptomyces cylindrosporus</name>
    <dbReference type="NCBI Taxonomy" id="2927583"/>
    <lineage>
        <taxon>Bacteria</taxon>
        <taxon>Bacillati</taxon>
        <taxon>Actinomycetota</taxon>
        <taxon>Actinomycetes</taxon>
        <taxon>Kitasatosporales</taxon>
        <taxon>Streptomycetaceae</taxon>
        <taxon>Streptomyces</taxon>
    </lineage>
</organism>
<dbReference type="Pfam" id="PF00126">
    <property type="entry name" value="HTH_1"/>
    <property type="match status" value="1"/>
</dbReference>
<feature type="domain" description="HTH lysR-type" evidence="5">
    <location>
        <begin position="30"/>
        <end position="87"/>
    </location>
</feature>
<protein>
    <submittedName>
        <fullName evidence="6">LysR substrate-binding domain-containing protein</fullName>
    </submittedName>
</protein>
<keyword evidence="4" id="KW-0804">Transcription</keyword>
<gene>
    <name evidence="6" type="ORF">MQP27_06335</name>
</gene>
<evidence type="ECO:0000256" key="3">
    <source>
        <dbReference type="ARBA" id="ARBA00023125"/>
    </source>
</evidence>